<organism evidence="1 2">
    <name type="scientific">Pristionchus mayeri</name>
    <dbReference type="NCBI Taxonomy" id="1317129"/>
    <lineage>
        <taxon>Eukaryota</taxon>
        <taxon>Metazoa</taxon>
        <taxon>Ecdysozoa</taxon>
        <taxon>Nematoda</taxon>
        <taxon>Chromadorea</taxon>
        <taxon>Rhabditida</taxon>
        <taxon>Rhabditina</taxon>
        <taxon>Diplogasteromorpha</taxon>
        <taxon>Diplogasteroidea</taxon>
        <taxon>Neodiplogasteridae</taxon>
        <taxon>Pristionchus</taxon>
    </lineage>
</organism>
<dbReference type="Proteomes" id="UP001328107">
    <property type="component" value="Unassembled WGS sequence"/>
</dbReference>
<sequence length="126" mass="13127">MQTATPPKSPGLVLLESELLALVEEVSLRTAQIDDLRAAIAILLHDGALLAVVGVRDAGAAADHASALVRPVVALVTNAHHRARAHVRVADHATTIAFVAQPADGYARLLAAEDEIGMVLGHPTLK</sequence>
<dbReference type="EMBL" id="BTRK01000003">
    <property type="protein sequence ID" value="GMR39958.1"/>
    <property type="molecule type" value="Genomic_DNA"/>
</dbReference>
<accession>A0AAN4ZKB4</accession>
<feature type="non-terminal residue" evidence="1">
    <location>
        <position position="126"/>
    </location>
</feature>
<protein>
    <submittedName>
        <fullName evidence="1">Uncharacterized protein</fullName>
    </submittedName>
</protein>
<keyword evidence="2" id="KW-1185">Reference proteome</keyword>
<proteinExistence type="predicted"/>
<evidence type="ECO:0000313" key="2">
    <source>
        <dbReference type="Proteomes" id="UP001328107"/>
    </source>
</evidence>
<evidence type="ECO:0000313" key="1">
    <source>
        <dbReference type="EMBL" id="GMR39958.1"/>
    </source>
</evidence>
<comment type="caution">
    <text evidence="1">The sequence shown here is derived from an EMBL/GenBank/DDBJ whole genome shotgun (WGS) entry which is preliminary data.</text>
</comment>
<reference evidence="2" key="1">
    <citation type="submission" date="2022-10" db="EMBL/GenBank/DDBJ databases">
        <title>Genome assembly of Pristionchus species.</title>
        <authorList>
            <person name="Yoshida K."/>
            <person name="Sommer R.J."/>
        </authorList>
    </citation>
    <scope>NUCLEOTIDE SEQUENCE [LARGE SCALE GENOMIC DNA]</scope>
    <source>
        <strain evidence="2">RS5460</strain>
    </source>
</reference>
<dbReference type="AlphaFoldDB" id="A0AAN4ZKB4"/>
<name>A0AAN4ZKB4_9BILA</name>
<gene>
    <name evidence="1" type="ORF">PMAYCL1PPCAC_10153</name>
</gene>